<feature type="transmembrane region" description="Helical" evidence="11">
    <location>
        <begin position="249"/>
        <end position="267"/>
    </location>
</feature>
<dbReference type="AlphaFoldDB" id="A0AAN7GFW7"/>
<dbReference type="Proteomes" id="UP001345219">
    <property type="component" value="Chromosome 10"/>
</dbReference>
<dbReference type="GO" id="GO:0061630">
    <property type="term" value="F:ubiquitin protein ligase activity"/>
    <property type="evidence" value="ECO:0007669"/>
    <property type="project" value="UniProtKB-UniRule"/>
</dbReference>
<name>A0AAN7GFW7_9MYRT</name>
<proteinExistence type="predicted"/>
<evidence type="ECO:0000256" key="6">
    <source>
        <dbReference type="ARBA" id="ARBA00022771"/>
    </source>
</evidence>
<dbReference type="PROSITE" id="PS00518">
    <property type="entry name" value="ZF_RING_1"/>
    <property type="match status" value="1"/>
</dbReference>
<reference evidence="14 15" key="1">
    <citation type="journal article" date="2023" name="Hortic Res">
        <title>Pangenome of water caltrop reveals structural variations and asymmetric subgenome divergence after allopolyploidization.</title>
        <authorList>
            <person name="Zhang X."/>
            <person name="Chen Y."/>
            <person name="Wang L."/>
            <person name="Yuan Y."/>
            <person name="Fang M."/>
            <person name="Shi L."/>
            <person name="Lu R."/>
            <person name="Comes H.P."/>
            <person name="Ma Y."/>
            <person name="Chen Y."/>
            <person name="Huang G."/>
            <person name="Zhou Y."/>
            <person name="Zheng Z."/>
            <person name="Qiu Y."/>
        </authorList>
    </citation>
    <scope>NUCLEOTIDE SEQUENCE [LARGE SCALE GENOMIC DNA]</scope>
    <source>
        <tissue evidence="14">Roots</tissue>
    </source>
</reference>
<dbReference type="PROSITE" id="PS50089">
    <property type="entry name" value="ZF_RING_2"/>
    <property type="match status" value="1"/>
</dbReference>
<evidence type="ECO:0000259" key="13">
    <source>
        <dbReference type="PROSITE" id="PS50089"/>
    </source>
</evidence>
<evidence type="ECO:0000256" key="3">
    <source>
        <dbReference type="ARBA" id="ARBA00004906"/>
    </source>
</evidence>
<feature type="region of interest" description="Disordered" evidence="12">
    <location>
        <begin position="139"/>
        <end position="180"/>
    </location>
</feature>
<evidence type="ECO:0000256" key="1">
    <source>
        <dbReference type="ARBA" id="ARBA00000900"/>
    </source>
</evidence>
<evidence type="ECO:0000256" key="4">
    <source>
        <dbReference type="ARBA" id="ARBA00022679"/>
    </source>
</evidence>
<dbReference type="InterPro" id="IPR027370">
    <property type="entry name" value="Znf-RING_euk"/>
</dbReference>
<keyword evidence="6 10" id="KW-0863">Zinc-finger</keyword>
<dbReference type="Gene3D" id="3.30.40.10">
    <property type="entry name" value="Zinc/RING finger domain, C3HC4 (zinc finger)"/>
    <property type="match status" value="1"/>
</dbReference>
<keyword evidence="4 11" id="KW-0808">Transferase</keyword>
<evidence type="ECO:0000256" key="2">
    <source>
        <dbReference type="ARBA" id="ARBA00004308"/>
    </source>
</evidence>
<evidence type="ECO:0000313" key="14">
    <source>
        <dbReference type="EMBL" id="KAK4745355.1"/>
    </source>
</evidence>
<evidence type="ECO:0000256" key="10">
    <source>
        <dbReference type="PROSITE-ProRule" id="PRU00175"/>
    </source>
</evidence>
<keyword evidence="7 11" id="KW-0833">Ubl conjugation pathway</keyword>
<dbReference type="PANTHER" id="PTHR12313">
    <property type="entry name" value="E3 UBIQUITIN-PROTEIN LIGASE RNF5-RELATED"/>
    <property type="match status" value="1"/>
</dbReference>
<evidence type="ECO:0000256" key="5">
    <source>
        <dbReference type="ARBA" id="ARBA00022723"/>
    </source>
</evidence>
<dbReference type="EMBL" id="JAXIOK010000021">
    <property type="protein sequence ID" value="KAK4745355.1"/>
    <property type="molecule type" value="Genomic_DNA"/>
</dbReference>
<organism evidence="14 15">
    <name type="scientific">Trapa incisa</name>
    <dbReference type="NCBI Taxonomy" id="236973"/>
    <lineage>
        <taxon>Eukaryota</taxon>
        <taxon>Viridiplantae</taxon>
        <taxon>Streptophyta</taxon>
        <taxon>Embryophyta</taxon>
        <taxon>Tracheophyta</taxon>
        <taxon>Spermatophyta</taxon>
        <taxon>Magnoliopsida</taxon>
        <taxon>eudicotyledons</taxon>
        <taxon>Gunneridae</taxon>
        <taxon>Pentapetalae</taxon>
        <taxon>rosids</taxon>
        <taxon>malvids</taxon>
        <taxon>Myrtales</taxon>
        <taxon>Lythraceae</taxon>
        <taxon>Trapa</taxon>
    </lineage>
</organism>
<dbReference type="SUPFAM" id="SSF57850">
    <property type="entry name" value="RING/U-box"/>
    <property type="match status" value="1"/>
</dbReference>
<feature type="domain" description="RING-type" evidence="13">
    <location>
        <begin position="44"/>
        <end position="94"/>
    </location>
</feature>
<dbReference type="GO" id="GO:0006511">
    <property type="term" value="P:ubiquitin-dependent protein catabolic process"/>
    <property type="evidence" value="ECO:0007669"/>
    <property type="project" value="UniProtKB-UniRule"/>
</dbReference>
<dbReference type="InterPro" id="IPR045103">
    <property type="entry name" value="RNF5/RNF185-like"/>
</dbReference>
<comment type="caution">
    <text evidence="14">The sequence shown here is derived from an EMBL/GenBank/DDBJ whole genome shotgun (WGS) entry which is preliminary data.</text>
</comment>
<evidence type="ECO:0000256" key="7">
    <source>
        <dbReference type="ARBA" id="ARBA00022786"/>
    </source>
</evidence>
<keyword evidence="9 11" id="KW-0472">Membrane</keyword>
<gene>
    <name evidence="14" type="ORF">SAY87_011667</name>
</gene>
<feature type="compositionally biased region" description="Polar residues" evidence="12">
    <location>
        <begin position="156"/>
        <end position="166"/>
    </location>
</feature>
<keyword evidence="8 11" id="KW-0862">Zinc</keyword>
<protein>
    <recommendedName>
        <fullName evidence="11">E3 ubiquitin-protein ligase RMA</fullName>
        <ecNumber evidence="11">2.3.2.27</ecNumber>
    </recommendedName>
    <alternativeName>
        <fullName evidence="11">Protein RING membrane-anchor</fullName>
    </alternativeName>
    <alternativeName>
        <fullName evidence="11">RING-type E3 ubiquitin transferase RMA</fullName>
    </alternativeName>
</protein>
<comment type="subcellular location">
    <subcellularLocation>
        <location evidence="2">Endomembrane system</location>
    </subcellularLocation>
    <subcellularLocation>
        <location evidence="11">Endoplasmic reticulum membrane</location>
        <topology evidence="11">Single-pass type IV membrane protein</topology>
    </subcellularLocation>
</comment>
<evidence type="ECO:0000256" key="8">
    <source>
        <dbReference type="ARBA" id="ARBA00022833"/>
    </source>
</evidence>
<comment type="pathway">
    <text evidence="3 11">Protein modification; protein ubiquitination.</text>
</comment>
<evidence type="ECO:0000313" key="15">
    <source>
        <dbReference type="Proteomes" id="UP001345219"/>
    </source>
</evidence>
<dbReference type="EC" id="2.3.2.27" evidence="11"/>
<comment type="domain">
    <text evidence="11">The RING-type zinc finger domain is responsible for E3 ligase activity.</text>
</comment>
<keyword evidence="11" id="KW-0812">Transmembrane</keyword>
<dbReference type="Pfam" id="PF13445">
    <property type="entry name" value="zf-RING_UBOX"/>
    <property type="match status" value="1"/>
</dbReference>
<evidence type="ECO:0000256" key="12">
    <source>
        <dbReference type="SAM" id="MobiDB-lite"/>
    </source>
</evidence>
<sequence>MEHPTQEVLSNNPVCCKTADWKSILAVAAAASLEESYQPTDFECNICLDTVQDPVVTLCGHLYCWPCIYRWLQVQRAASEEAQPPQPHQCPVCKADISTSTLVPLYGHGRAAAVSSCSKPSKSKEHAKHLGGIVIPRRPPACSFDSPRTPGRAGTQVHNDPTTYYPSQPRHHRGAYGDPASPTVSFGGTAAGVIDPLVAMIGEMGLARVSGGPAAAEAIFQSYPNSYHVATVRSLSPRLRRHVMQAERSLGRISFFLFCCAFLCLLLF</sequence>
<accession>A0AAN7GFW7</accession>
<evidence type="ECO:0000256" key="11">
    <source>
        <dbReference type="RuleBase" id="RU369090"/>
    </source>
</evidence>
<evidence type="ECO:0000256" key="9">
    <source>
        <dbReference type="ARBA" id="ARBA00023136"/>
    </source>
</evidence>
<keyword evidence="11" id="KW-1133">Transmembrane helix</keyword>
<comment type="catalytic activity">
    <reaction evidence="1 11">
        <text>S-ubiquitinyl-[E2 ubiquitin-conjugating enzyme]-L-cysteine + [acceptor protein]-L-lysine = [E2 ubiquitin-conjugating enzyme]-L-cysteine + N(6)-ubiquitinyl-[acceptor protein]-L-lysine.</text>
        <dbReference type="EC" id="2.3.2.27"/>
    </reaction>
</comment>
<dbReference type="GO" id="GO:0005789">
    <property type="term" value="C:endoplasmic reticulum membrane"/>
    <property type="evidence" value="ECO:0007669"/>
    <property type="project" value="UniProtKB-SubCell"/>
</dbReference>
<dbReference type="InterPro" id="IPR001841">
    <property type="entry name" value="Znf_RING"/>
</dbReference>
<dbReference type="SMART" id="SM00184">
    <property type="entry name" value="RING"/>
    <property type="match status" value="1"/>
</dbReference>
<comment type="function">
    <text evidence="11">E3 ubiquitin-protein ligase.</text>
</comment>
<dbReference type="GO" id="GO:0008270">
    <property type="term" value="F:zinc ion binding"/>
    <property type="evidence" value="ECO:0007669"/>
    <property type="project" value="UniProtKB-KW"/>
</dbReference>
<keyword evidence="5 11" id="KW-0479">Metal-binding</keyword>
<keyword evidence="15" id="KW-1185">Reference proteome</keyword>
<dbReference type="InterPro" id="IPR017907">
    <property type="entry name" value="Znf_RING_CS"/>
</dbReference>
<dbReference type="InterPro" id="IPR013083">
    <property type="entry name" value="Znf_RING/FYVE/PHD"/>
</dbReference>
<keyword evidence="11" id="KW-0256">Endoplasmic reticulum</keyword>